<dbReference type="InterPro" id="IPR049119">
    <property type="entry name" value="FlgK_D2-like"/>
</dbReference>
<keyword evidence="4" id="KW-0964">Secreted</keyword>
<keyword evidence="10" id="KW-0969">Cilium</keyword>
<dbReference type="PANTHER" id="PTHR30033">
    <property type="entry name" value="FLAGELLAR HOOK-ASSOCIATED PROTEIN 1"/>
    <property type="match status" value="1"/>
</dbReference>
<dbReference type="InterPro" id="IPR002371">
    <property type="entry name" value="FlgK"/>
</dbReference>
<dbReference type="Pfam" id="PF06429">
    <property type="entry name" value="Flg_bbr_C"/>
    <property type="match status" value="1"/>
</dbReference>
<comment type="subcellular location">
    <subcellularLocation>
        <location evidence="1">Bacterial flagellum</location>
    </subcellularLocation>
    <subcellularLocation>
        <location evidence="2">Secreted</location>
    </subcellularLocation>
</comment>
<name>A0A3B0Y2P5_9ZZZZ</name>
<evidence type="ECO:0000259" key="9">
    <source>
        <dbReference type="Pfam" id="PF22638"/>
    </source>
</evidence>
<keyword evidence="10" id="KW-0282">Flagellum</keyword>
<evidence type="ECO:0000259" key="6">
    <source>
        <dbReference type="Pfam" id="PF00460"/>
    </source>
</evidence>
<dbReference type="GO" id="GO:0009424">
    <property type="term" value="C:bacterial-type flagellum hook"/>
    <property type="evidence" value="ECO:0007669"/>
    <property type="project" value="InterPro"/>
</dbReference>
<dbReference type="Pfam" id="PF22638">
    <property type="entry name" value="FlgK_D1"/>
    <property type="match status" value="1"/>
</dbReference>
<sequence>MSDIFQISVSGLRSFQTQLATTSNNITNVNTEGYSRQRVDLSTNAPMFTGVGYLGSGVSVASIQREFDSFIDTQVVTNTGLLNQLDELYSLASQLDNLVADPNAGISPGIQNFFDAVQSVSDDPSSLPARQALISESQALIDRFSNFDRRFDGLLEDANSTTRNSVSEINSLSSSIADLNLRIITAQGNSTTQPVNDLLDQRQQLIVELSKNVSVNTLEQSDGSLNVFIGSGQALVVGTTAQQLSTGNNPYNVARLDVFASNGSSQVNISQQITGGKLGAAITFVRDTLNPAINALGRVALGLADTVNSQSRLGQDLNGALGNDFFGAINSNNFGVTVAGSAQNSAAAAGLVSATITDTSNLSTSDYVLRYSGGNQYTLVRSSDNFLTSIDASAGYPFTSAAIDGFTFTITGAPAVADSYEIRPTENAVGGISLAISDPRAIAAAVPVRADSALANTGAGLVGTTNITSAGAYVADTYRVITGDNSSAVADGGATRGTINDNTADSTLQYELRVNGTLLYTQNEAAAPLANVTALAAQINGSVATTGVRAYVNAAGTDLYLVNDPQSSLAISVTETLTTTAGTVEDLDTVTGYFGSALTGVTTPSATVTFSGAADSYIVLNSSNTAVDDGAYTSGNNITFNGVQTSISGTVNLGDTFTVSPNTSGVSDNRNLLIIGALQNVKTLAGGTATYNEAYGFSVADVGSQTRKIEITRDAQDVLLNQSIEARASKSGVNLDEEAANLIKFQQAYQAVAQMISISDELFRTLIAAVGR</sequence>
<protein>
    <submittedName>
        <fullName evidence="10">Flagellar hook-associated protein FlgK</fullName>
    </submittedName>
</protein>
<evidence type="ECO:0000256" key="1">
    <source>
        <dbReference type="ARBA" id="ARBA00004365"/>
    </source>
</evidence>
<feature type="domain" description="Flagellar basal-body/hook protein C-terminal" evidence="7">
    <location>
        <begin position="729"/>
        <end position="767"/>
    </location>
</feature>
<keyword evidence="5" id="KW-0975">Bacterial flagellum</keyword>
<evidence type="ECO:0000313" key="10">
    <source>
        <dbReference type="EMBL" id="VAW73991.1"/>
    </source>
</evidence>
<feature type="domain" description="Flagellar basal body rod protein N-terminal" evidence="6">
    <location>
        <begin position="6"/>
        <end position="34"/>
    </location>
</feature>
<dbReference type="AlphaFoldDB" id="A0A3B0Y2P5"/>
<dbReference type="Pfam" id="PF00460">
    <property type="entry name" value="Flg_bb_rod"/>
    <property type="match status" value="1"/>
</dbReference>
<dbReference type="PANTHER" id="PTHR30033:SF1">
    <property type="entry name" value="FLAGELLAR HOOK-ASSOCIATED PROTEIN 1"/>
    <property type="match status" value="1"/>
</dbReference>
<feature type="domain" description="Flagellar hook-associated protein 1 D2-like" evidence="8">
    <location>
        <begin position="342"/>
        <end position="424"/>
    </location>
</feature>
<proteinExistence type="inferred from homology"/>
<evidence type="ECO:0000256" key="2">
    <source>
        <dbReference type="ARBA" id="ARBA00004613"/>
    </source>
</evidence>
<dbReference type="InterPro" id="IPR053927">
    <property type="entry name" value="FlgK_helical"/>
</dbReference>
<organism evidence="10">
    <name type="scientific">hydrothermal vent metagenome</name>
    <dbReference type="NCBI Taxonomy" id="652676"/>
    <lineage>
        <taxon>unclassified sequences</taxon>
        <taxon>metagenomes</taxon>
        <taxon>ecological metagenomes</taxon>
    </lineage>
</organism>
<comment type="similarity">
    <text evidence="3">Belongs to the flagella basal body rod proteins family.</text>
</comment>
<dbReference type="GO" id="GO:0005576">
    <property type="term" value="C:extracellular region"/>
    <property type="evidence" value="ECO:0007669"/>
    <property type="project" value="UniProtKB-SubCell"/>
</dbReference>
<dbReference type="NCBIfam" id="TIGR02492">
    <property type="entry name" value="flgK_ends"/>
    <property type="match status" value="1"/>
</dbReference>
<dbReference type="Pfam" id="PF21158">
    <property type="entry name" value="flgK_1st_1"/>
    <property type="match status" value="1"/>
</dbReference>
<accession>A0A3B0Y2P5</accession>
<dbReference type="GO" id="GO:0044780">
    <property type="term" value="P:bacterial-type flagellum assembly"/>
    <property type="evidence" value="ECO:0007669"/>
    <property type="project" value="InterPro"/>
</dbReference>
<keyword evidence="10" id="KW-0966">Cell projection</keyword>
<evidence type="ECO:0000256" key="4">
    <source>
        <dbReference type="ARBA" id="ARBA00022525"/>
    </source>
</evidence>
<dbReference type="PRINTS" id="PR01005">
    <property type="entry name" value="FLGHOOKAP1"/>
</dbReference>
<evidence type="ECO:0000256" key="5">
    <source>
        <dbReference type="ARBA" id="ARBA00023143"/>
    </source>
</evidence>
<dbReference type="EMBL" id="UOFL01000049">
    <property type="protein sequence ID" value="VAW73991.1"/>
    <property type="molecule type" value="Genomic_DNA"/>
</dbReference>
<gene>
    <name evidence="10" type="ORF">MNBD_GAMMA12-3761</name>
</gene>
<dbReference type="GO" id="GO:0005198">
    <property type="term" value="F:structural molecule activity"/>
    <property type="evidence" value="ECO:0007669"/>
    <property type="project" value="InterPro"/>
</dbReference>
<reference evidence="10" key="1">
    <citation type="submission" date="2018-06" db="EMBL/GenBank/DDBJ databases">
        <authorList>
            <person name="Zhirakovskaya E."/>
        </authorList>
    </citation>
    <scope>NUCLEOTIDE SEQUENCE</scope>
</reference>
<dbReference type="InterPro" id="IPR001444">
    <property type="entry name" value="Flag_bb_rod_N"/>
</dbReference>
<dbReference type="InterPro" id="IPR010930">
    <property type="entry name" value="Flg_bb/hook_C_dom"/>
</dbReference>
<evidence type="ECO:0000259" key="7">
    <source>
        <dbReference type="Pfam" id="PF06429"/>
    </source>
</evidence>
<feature type="domain" description="Flagellar hook-associated protein FlgK helical" evidence="9">
    <location>
        <begin position="93"/>
        <end position="326"/>
    </location>
</feature>
<evidence type="ECO:0000259" key="8">
    <source>
        <dbReference type="Pfam" id="PF21158"/>
    </source>
</evidence>
<dbReference type="SUPFAM" id="SSF64518">
    <property type="entry name" value="Phase 1 flagellin"/>
    <property type="match status" value="2"/>
</dbReference>
<evidence type="ECO:0000256" key="3">
    <source>
        <dbReference type="ARBA" id="ARBA00009677"/>
    </source>
</evidence>